<protein>
    <recommendedName>
        <fullName evidence="7">MD-2-related lipid-recognition domain-containing protein</fullName>
    </recommendedName>
</protein>
<keyword evidence="4" id="KW-0813">Transport</keyword>
<comment type="subunit">
    <text evidence="3">Monomer.</text>
</comment>
<dbReference type="Gene3D" id="2.60.40.770">
    <property type="match status" value="1"/>
</dbReference>
<comment type="caution">
    <text evidence="8">The sequence shown here is derived from an EMBL/GenBank/DDBJ whole genome shotgun (WGS) entry which is preliminary data.</text>
</comment>
<dbReference type="InterPro" id="IPR039670">
    <property type="entry name" value="NPC2-like"/>
</dbReference>
<keyword evidence="6" id="KW-0445">Lipid transport</keyword>
<feature type="domain" description="MD-2-related lipid-recognition" evidence="7">
    <location>
        <begin position="8"/>
        <end position="76"/>
    </location>
</feature>
<keyword evidence="9" id="KW-1185">Reference proteome</keyword>
<evidence type="ECO:0000256" key="3">
    <source>
        <dbReference type="ARBA" id="ARBA00011245"/>
    </source>
</evidence>
<evidence type="ECO:0000256" key="2">
    <source>
        <dbReference type="ARBA" id="ARBA00006370"/>
    </source>
</evidence>
<evidence type="ECO:0000256" key="5">
    <source>
        <dbReference type="ARBA" id="ARBA00022729"/>
    </source>
</evidence>
<comment type="function">
    <text evidence="1">Catalyzes the intermembrane transfer of phosphatidylglycerol and phosphatidylinositol.</text>
</comment>
<gene>
    <name evidence="8" type="ORF">HAX54_027438</name>
</gene>
<proteinExistence type="inferred from homology"/>
<keyword evidence="5" id="KW-0732">Signal</keyword>
<organism evidence="8 9">
    <name type="scientific">Datura stramonium</name>
    <name type="common">Jimsonweed</name>
    <name type="synonym">Common thornapple</name>
    <dbReference type="NCBI Taxonomy" id="4076"/>
    <lineage>
        <taxon>Eukaryota</taxon>
        <taxon>Viridiplantae</taxon>
        <taxon>Streptophyta</taxon>
        <taxon>Embryophyta</taxon>
        <taxon>Tracheophyta</taxon>
        <taxon>Spermatophyta</taxon>
        <taxon>Magnoliopsida</taxon>
        <taxon>eudicotyledons</taxon>
        <taxon>Gunneridae</taxon>
        <taxon>Pentapetalae</taxon>
        <taxon>asterids</taxon>
        <taxon>lamiids</taxon>
        <taxon>Solanales</taxon>
        <taxon>Solanaceae</taxon>
        <taxon>Solanoideae</taxon>
        <taxon>Datureae</taxon>
        <taxon>Datura</taxon>
    </lineage>
</organism>
<dbReference type="Proteomes" id="UP000823775">
    <property type="component" value="Unassembled WGS sequence"/>
</dbReference>
<evidence type="ECO:0000256" key="6">
    <source>
        <dbReference type="ARBA" id="ARBA00023055"/>
    </source>
</evidence>
<reference evidence="8 9" key="1">
    <citation type="journal article" date="2021" name="BMC Genomics">
        <title>Datura genome reveals duplications of psychoactive alkaloid biosynthetic genes and high mutation rate following tissue culture.</title>
        <authorList>
            <person name="Rajewski A."/>
            <person name="Carter-House D."/>
            <person name="Stajich J."/>
            <person name="Litt A."/>
        </authorList>
    </citation>
    <scope>NUCLEOTIDE SEQUENCE [LARGE SCALE GENOMIC DNA]</scope>
    <source>
        <strain evidence="8">AR-01</strain>
    </source>
</reference>
<dbReference type="PANTHER" id="PTHR11306:SF0">
    <property type="entry name" value="PHOSPHATIDYLGLYCEROL_PHOSPHATIDYLINOSITOL TRANSFER PROTEIN"/>
    <property type="match status" value="1"/>
</dbReference>
<dbReference type="Pfam" id="PF02221">
    <property type="entry name" value="E1_DerP2_DerF2"/>
    <property type="match status" value="1"/>
</dbReference>
<evidence type="ECO:0000256" key="1">
    <source>
        <dbReference type="ARBA" id="ARBA00002053"/>
    </source>
</evidence>
<accession>A0ABS8S8T9</accession>
<dbReference type="SUPFAM" id="SSF81296">
    <property type="entry name" value="E set domains"/>
    <property type="match status" value="1"/>
</dbReference>
<evidence type="ECO:0000313" key="8">
    <source>
        <dbReference type="EMBL" id="MCD7455226.1"/>
    </source>
</evidence>
<evidence type="ECO:0000313" key="9">
    <source>
        <dbReference type="Proteomes" id="UP000823775"/>
    </source>
</evidence>
<evidence type="ECO:0000256" key="4">
    <source>
        <dbReference type="ARBA" id="ARBA00022448"/>
    </source>
</evidence>
<evidence type="ECO:0000259" key="7">
    <source>
        <dbReference type="Pfam" id="PF02221"/>
    </source>
</evidence>
<dbReference type="PANTHER" id="PTHR11306">
    <property type="entry name" value="NIEMANN PICK TYPE C2 PROTEIN NPC2-RELATED"/>
    <property type="match status" value="1"/>
</dbReference>
<dbReference type="EMBL" id="JACEIK010000333">
    <property type="protein sequence ID" value="MCD7455226.1"/>
    <property type="molecule type" value="Genomic_DNA"/>
</dbReference>
<dbReference type="InterPro" id="IPR003172">
    <property type="entry name" value="ML_dom"/>
</dbReference>
<dbReference type="InterPro" id="IPR014756">
    <property type="entry name" value="Ig_E-set"/>
</dbReference>
<sequence length="156" mass="17562">MLLRSVEADITPYPVKGGKETNFSIAATTDENISGGKLVIDVKYLFLHVHQETHDICEETSCPVSGDFRISHSQALPGIPSFFVDSSDPFVIALFTGSSEFFKERYKVLIQLQQKVQHRRFFFLHQLCSASQFVDSCILVKLQYISLIATLIESLT</sequence>
<comment type="similarity">
    <text evidence="2">Belongs to the NPC2 family.</text>
</comment>
<name>A0ABS8S8T9_DATST</name>